<dbReference type="Pfam" id="PF18317">
    <property type="entry name" value="SDH_C"/>
    <property type="match status" value="1"/>
</dbReference>
<dbReference type="Gene3D" id="3.20.20.70">
    <property type="entry name" value="Aldolase class I"/>
    <property type="match status" value="1"/>
</dbReference>
<feature type="binding site" evidence="8">
    <location>
        <position position="278"/>
    </location>
    <ligand>
        <name>shikimate</name>
        <dbReference type="ChEBI" id="CHEBI:36208"/>
    </ligand>
</feature>
<dbReference type="InterPro" id="IPR013708">
    <property type="entry name" value="Shikimate_DH-bd_N"/>
</dbReference>
<feature type="active site" description="Schiff-base intermediate with substrate" evidence="7">
    <location>
        <position position="136"/>
    </location>
</feature>
<name>A0A518D9G0_9BACT</name>
<keyword evidence="4 8" id="KW-0560">Oxidoreductase</keyword>
<dbReference type="InterPro" id="IPR001381">
    <property type="entry name" value="DHquinase_I"/>
</dbReference>
<organism evidence="12 13">
    <name type="scientific">Pirellulimonas nuda</name>
    <dbReference type="NCBI Taxonomy" id="2528009"/>
    <lineage>
        <taxon>Bacteria</taxon>
        <taxon>Pseudomonadati</taxon>
        <taxon>Planctomycetota</taxon>
        <taxon>Planctomycetia</taxon>
        <taxon>Pirellulales</taxon>
        <taxon>Lacipirellulaceae</taxon>
        <taxon>Pirellulimonas</taxon>
    </lineage>
</organism>
<dbReference type="GO" id="GO:0008652">
    <property type="term" value="P:amino acid biosynthetic process"/>
    <property type="evidence" value="ECO:0007669"/>
    <property type="project" value="UniProtKB-KW"/>
</dbReference>
<dbReference type="InterPro" id="IPR046346">
    <property type="entry name" value="Aminoacid_DH-like_N_sf"/>
</dbReference>
<keyword evidence="7" id="KW-0456">Lyase</keyword>
<dbReference type="PANTHER" id="PTHR21089">
    <property type="entry name" value="SHIKIMATE DEHYDROGENASE"/>
    <property type="match status" value="1"/>
</dbReference>
<feature type="binding site" evidence="8">
    <location>
        <position position="434"/>
    </location>
    <ligand>
        <name>NADP(+)</name>
        <dbReference type="ChEBI" id="CHEBI:58349"/>
    </ligand>
</feature>
<keyword evidence="7" id="KW-0704">Schiff base</keyword>
<dbReference type="SUPFAM" id="SSF51569">
    <property type="entry name" value="Aldolase"/>
    <property type="match status" value="1"/>
</dbReference>
<dbReference type="InterPro" id="IPR011342">
    <property type="entry name" value="Shikimate_DH"/>
</dbReference>
<dbReference type="CDD" id="cd00502">
    <property type="entry name" value="DHQase_I"/>
    <property type="match status" value="1"/>
</dbReference>
<comment type="caution">
    <text evidence="7">Lacks conserved residue(s) required for the propagation of feature annotation.</text>
</comment>
<feature type="binding site" evidence="7">
    <location>
        <position position="5"/>
    </location>
    <ligand>
        <name>3-dehydroquinate</name>
        <dbReference type="ChEBI" id="CHEBI:32364"/>
    </ligand>
</feature>
<comment type="pathway">
    <text evidence="1 8">Metabolic intermediate biosynthesis; chorismate biosynthesis; chorismate from D-erythrose 4-phosphate and phosphoenolpyruvate: step 4/7.</text>
</comment>
<comment type="function">
    <text evidence="7">Involved in the third step of the chorismate pathway, which leads to the biosynthesis of aromatic amino acids. Catalyzes the cis-dehydration of 3-dehydroquinate (DHQ) and introduces the first double bond of the aromatic ring to yield 3-dehydroshikimate.</text>
</comment>
<dbReference type="GO" id="GO:0003855">
    <property type="term" value="F:3-dehydroquinate dehydratase activity"/>
    <property type="evidence" value="ECO:0007669"/>
    <property type="project" value="UniProtKB-UniRule"/>
</dbReference>
<feature type="binding site" evidence="7">
    <location>
        <position position="58"/>
    </location>
    <ligand>
        <name>3-dehydroquinate</name>
        <dbReference type="ChEBI" id="CHEBI:32364"/>
    </ligand>
</feature>
<keyword evidence="2 7" id="KW-0028">Amino-acid biosynthesis</keyword>
<protein>
    <recommendedName>
        <fullName evidence="7 8">Multifunctional fusion protein</fullName>
    </recommendedName>
    <domain>
        <recommendedName>
            <fullName evidence="7">3-dehydroquinate dehydratase</fullName>
            <shortName evidence="7">3-dehydroquinase</shortName>
            <ecNumber evidence="7">4.2.1.10</ecNumber>
        </recommendedName>
        <alternativeName>
            <fullName evidence="7">Type I DHQase</fullName>
        </alternativeName>
        <alternativeName>
            <fullName evidence="7">Type I dehydroquinase</fullName>
            <shortName evidence="7">DHQ1</shortName>
        </alternativeName>
    </domain>
    <domain>
        <recommendedName>
            <fullName evidence="8">Shikimate dehydrogenase (NADP(+))</fullName>
            <shortName evidence="8">SDH</shortName>
            <ecNumber evidence="8">1.1.1.25</ecNumber>
        </recommendedName>
    </domain>
</protein>
<feature type="binding site" evidence="8">
    <location>
        <position position="318"/>
    </location>
    <ligand>
        <name>shikimate</name>
        <dbReference type="ChEBI" id="CHEBI:36208"/>
    </ligand>
</feature>
<dbReference type="PANTHER" id="PTHR21089:SF1">
    <property type="entry name" value="BIFUNCTIONAL 3-DEHYDROQUINATE DEHYDRATASE_SHIKIMATE DEHYDROGENASE, CHLOROPLASTIC"/>
    <property type="match status" value="1"/>
</dbReference>
<dbReference type="KEGG" id="pnd:Pla175_14430"/>
<evidence type="ECO:0000259" key="11">
    <source>
        <dbReference type="Pfam" id="PF18317"/>
    </source>
</evidence>
<dbReference type="InterPro" id="IPR036291">
    <property type="entry name" value="NAD(P)-bd_dom_sf"/>
</dbReference>
<keyword evidence="3 8" id="KW-0521">NADP</keyword>
<evidence type="ECO:0000313" key="13">
    <source>
        <dbReference type="Proteomes" id="UP000317429"/>
    </source>
</evidence>
<dbReference type="HAMAP" id="MF_00222">
    <property type="entry name" value="Shikimate_DH_AroE"/>
    <property type="match status" value="1"/>
</dbReference>
<dbReference type="InterPro" id="IPR006151">
    <property type="entry name" value="Shikm_DH/Glu-tRNA_Rdtase"/>
</dbReference>
<feature type="active site" description="Proton donor/acceptor" evidence="7">
    <location>
        <position position="111"/>
    </location>
</feature>
<feature type="binding site" evidence="8">
    <location>
        <position position="303"/>
    </location>
    <ligand>
        <name>shikimate</name>
        <dbReference type="ChEBI" id="CHEBI:36208"/>
    </ligand>
</feature>
<dbReference type="Pfam" id="PF08501">
    <property type="entry name" value="Shikimate_dh_N"/>
    <property type="match status" value="1"/>
</dbReference>
<gene>
    <name evidence="12" type="primary">aroE_2</name>
    <name evidence="7" type="synonym">aroD</name>
    <name evidence="8" type="synonym">aroE</name>
    <name evidence="12" type="ORF">Pla175_14430</name>
</gene>
<dbReference type="Gene3D" id="3.40.50.10860">
    <property type="entry name" value="Leucine Dehydrogenase, chain A, domain 1"/>
    <property type="match status" value="1"/>
</dbReference>
<feature type="binding site" evidence="7">
    <location>
        <position position="199"/>
    </location>
    <ligand>
        <name>3-dehydroquinate</name>
        <dbReference type="ChEBI" id="CHEBI:32364"/>
    </ligand>
</feature>
<feature type="binding site" evidence="7">
    <location>
        <position position="174"/>
    </location>
    <ligand>
        <name>3-dehydroquinate</name>
        <dbReference type="ChEBI" id="CHEBI:32364"/>
    </ligand>
</feature>
<evidence type="ECO:0000256" key="4">
    <source>
        <dbReference type="ARBA" id="ARBA00023002"/>
    </source>
</evidence>
<evidence type="ECO:0000256" key="6">
    <source>
        <dbReference type="ARBA" id="ARBA00049442"/>
    </source>
</evidence>
<keyword evidence="5 7" id="KW-0057">Aromatic amino acid biosynthesis</keyword>
<comment type="similarity">
    <text evidence="8">Belongs to the shikimate dehydrogenase family.</text>
</comment>
<comment type="function">
    <text evidence="8">Involved in the biosynthesis of the chorismate, which leads to the biosynthesis of aromatic amino acids. Catalyzes the reversible NADPH linked reduction of 3-dehydroshikimate (DHSA) to yield shikimate (SA).</text>
</comment>
<comment type="catalytic activity">
    <reaction evidence="7">
        <text>3-dehydroquinate = 3-dehydroshikimate + H2O</text>
        <dbReference type="Rhea" id="RHEA:21096"/>
        <dbReference type="ChEBI" id="CHEBI:15377"/>
        <dbReference type="ChEBI" id="CHEBI:16630"/>
        <dbReference type="ChEBI" id="CHEBI:32364"/>
        <dbReference type="EC" id="4.2.1.10"/>
    </reaction>
</comment>
<feature type="binding site" evidence="8">
    <location>
        <position position="457"/>
    </location>
    <ligand>
        <name>NADP(+)</name>
        <dbReference type="ChEBI" id="CHEBI:58349"/>
    </ligand>
</feature>
<feature type="binding site" evidence="7">
    <location>
        <begin position="30"/>
        <end position="32"/>
    </location>
    <ligand>
        <name>3-dehydroquinate</name>
        <dbReference type="ChEBI" id="CHEBI:32364"/>
    </ligand>
</feature>
<feature type="binding site" evidence="8">
    <location>
        <begin position="231"/>
        <end position="233"/>
    </location>
    <ligand>
        <name>shikimate</name>
        <dbReference type="ChEBI" id="CHEBI:36208"/>
    </ligand>
</feature>
<feature type="binding site" evidence="8">
    <location>
        <position position="436"/>
    </location>
    <ligand>
        <name>shikimate</name>
        <dbReference type="ChEBI" id="CHEBI:36208"/>
    </ligand>
</feature>
<dbReference type="HAMAP" id="MF_00214">
    <property type="entry name" value="AroD"/>
    <property type="match status" value="1"/>
</dbReference>
<evidence type="ECO:0000256" key="7">
    <source>
        <dbReference type="HAMAP-Rule" id="MF_00214"/>
    </source>
</evidence>
<evidence type="ECO:0000259" key="9">
    <source>
        <dbReference type="Pfam" id="PF01488"/>
    </source>
</evidence>
<comment type="catalytic activity">
    <reaction evidence="6 8">
        <text>shikimate + NADP(+) = 3-dehydroshikimate + NADPH + H(+)</text>
        <dbReference type="Rhea" id="RHEA:17737"/>
        <dbReference type="ChEBI" id="CHEBI:15378"/>
        <dbReference type="ChEBI" id="CHEBI:16630"/>
        <dbReference type="ChEBI" id="CHEBI:36208"/>
        <dbReference type="ChEBI" id="CHEBI:57783"/>
        <dbReference type="ChEBI" id="CHEBI:58349"/>
        <dbReference type="EC" id="1.1.1.25"/>
    </reaction>
</comment>
<dbReference type="GO" id="GO:0004764">
    <property type="term" value="F:shikimate 3-dehydrogenase (NADP+) activity"/>
    <property type="evidence" value="ECO:0007669"/>
    <property type="project" value="UniProtKB-UniRule"/>
</dbReference>
<evidence type="ECO:0000259" key="10">
    <source>
        <dbReference type="Pfam" id="PF08501"/>
    </source>
</evidence>
<evidence type="ECO:0000256" key="8">
    <source>
        <dbReference type="HAMAP-Rule" id="MF_00222"/>
    </source>
</evidence>
<dbReference type="RefSeq" id="WP_145282603.1">
    <property type="nucleotide sequence ID" value="NZ_CP036291.1"/>
</dbReference>
<dbReference type="Pfam" id="PF01488">
    <property type="entry name" value="Shikimate_DH"/>
    <property type="match status" value="1"/>
</dbReference>
<dbReference type="InterPro" id="IPR041121">
    <property type="entry name" value="SDH_C"/>
</dbReference>
<accession>A0A518D9G0</accession>
<dbReference type="SUPFAM" id="SSF51735">
    <property type="entry name" value="NAD(P)-binding Rossmann-fold domains"/>
    <property type="match status" value="1"/>
</dbReference>
<dbReference type="GO" id="GO:0050661">
    <property type="term" value="F:NADP binding"/>
    <property type="evidence" value="ECO:0007669"/>
    <property type="project" value="InterPro"/>
</dbReference>
<sequence length="495" mass="54615">MICVSIGRSRHKHMLLEHRDLVSRGAKLVELRLDYLSSRVNLPRLLAERPSPVVVTCRREQDGGKFTGTEEQRLMVLREAIVAGADYVDLEEDIAGDVRRYGKTKRVVSYHNFRNTPDDLNEIAGRLAALDADIVKLATMANRPHDNVRMLEMVSASKLPTVGMCMGDIGTPSRILCARAGAPFTYATFHHERALAPGQLSFQQMQDTYRYESIGQKTAVYGVIADPVAHSLSPQIHNAAFGERGVDAVYVPFRVPADDLKQFFEDVPKLGVRGLSVTIPHKEAIAAFLKKVDPAVKGISAVNTVVWRDGEPVGYNTDYKAAMDSLEQSFGPLGQQPSPLAGKRVLVLGAGGVCRAVLYGLQKRGAKTTIASRTRDRANELAAAFGARAVDWNARHNGDYDILVNGTPIGMHPNVDESPFLRSYLTPHMTVFDTVYNPESTLLIKEARDHGCKIVTGVEMFIRQAALQFFLFTGQEAPTDVMRDTLKRIIGPVKY</sequence>
<evidence type="ECO:0000256" key="1">
    <source>
        <dbReference type="ARBA" id="ARBA00004871"/>
    </source>
</evidence>
<feature type="binding site" evidence="8">
    <location>
        <position position="464"/>
    </location>
    <ligand>
        <name>shikimate</name>
        <dbReference type="ChEBI" id="CHEBI:36208"/>
    </ligand>
</feature>
<dbReference type="GO" id="GO:0009073">
    <property type="term" value="P:aromatic amino acid family biosynthetic process"/>
    <property type="evidence" value="ECO:0007669"/>
    <property type="project" value="UniProtKB-KW"/>
</dbReference>
<dbReference type="EMBL" id="CP036291">
    <property type="protein sequence ID" value="QDU88073.1"/>
    <property type="molecule type" value="Genomic_DNA"/>
</dbReference>
<dbReference type="SUPFAM" id="SSF53223">
    <property type="entry name" value="Aminoacid dehydrogenase-like, N-terminal domain"/>
    <property type="match status" value="1"/>
</dbReference>
<feature type="binding site" evidence="8">
    <location>
        <begin position="349"/>
        <end position="353"/>
    </location>
    <ligand>
        <name>NADP(+)</name>
        <dbReference type="ChEBI" id="CHEBI:58349"/>
    </ligand>
</feature>
<dbReference type="CDD" id="cd01065">
    <property type="entry name" value="NAD_bind_Shikimate_DH"/>
    <property type="match status" value="1"/>
</dbReference>
<comment type="pathway">
    <text evidence="7">Metabolic intermediate biosynthesis; chorismate biosynthesis; chorismate from D-erythrose 4-phosphate and phosphoenolpyruvate: step 3/7.</text>
</comment>
<evidence type="ECO:0000313" key="12">
    <source>
        <dbReference type="EMBL" id="QDU88073.1"/>
    </source>
</evidence>
<dbReference type="NCBIfam" id="TIGR00507">
    <property type="entry name" value="aroE"/>
    <property type="match status" value="1"/>
</dbReference>
<evidence type="ECO:0000256" key="3">
    <source>
        <dbReference type="ARBA" id="ARBA00022857"/>
    </source>
</evidence>
<keyword evidence="13" id="KW-1185">Reference proteome</keyword>
<feature type="active site" description="Proton acceptor" evidence="8">
    <location>
        <position position="282"/>
    </location>
</feature>
<dbReference type="AlphaFoldDB" id="A0A518D9G0"/>
<dbReference type="EC" id="4.2.1.10" evidence="7"/>
<dbReference type="OrthoDB" id="9792692at2"/>
<evidence type="ECO:0000256" key="2">
    <source>
        <dbReference type="ARBA" id="ARBA00022605"/>
    </source>
</evidence>
<reference evidence="12 13" key="1">
    <citation type="submission" date="2019-02" db="EMBL/GenBank/DDBJ databases">
        <title>Deep-cultivation of Planctomycetes and their phenomic and genomic characterization uncovers novel biology.</title>
        <authorList>
            <person name="Wiegand S."/>
            <person name="Jogler M."/>
            <person name="Boedeker C."/>
            <person name="Pinto D."/>
            <person name="Vollmers J."/>
            <person name="Rivas-Marin E."/>
            <person name="Kohn T."/>
            <person name="Peeters S.H."/>
            <person name="Heuer A."/>
            <person name="Rast P."/>
            <person name="Oberbeckmann S."/>
            <person name="Bunk B."/>
            <person name="Jeske O."/>
            <person name="Meyerdierks A."/>
            <person name="Storesund J.E."/>
            <person name="Kallscheuer N."/>
            <person name="Luecker S."/>
            <person name="Lage O.M."/>
            <person name="Pohl T."/>
            <person name="Merkel B.J."/>
            <person name="Hornburger P."/>
            <person name="Mueller R.-W."/>
            <person name="Bruemmer F."/>
            <person name="Labrenz M."/>
            <person name="Spormann A.M."/>
            <person name="Op den Camp H."/>
            <person name="Overmann J."/>
            <person name="Amann R."/>
            <person name="Jetten M.S.M."/>
            <person name="Mascher T."/>
            <person name="Medema M.H."/>
            <person name="Devos D.P."/>
            <person name="Kaster A.-K."/>
            <person name="Ovreas L."/>
            <person name="Rohde M."/>
            <person name="Galperin M.Y."/>
            <person name="Jogler C."/>
        </authorList>
    </citation>
    <scope>NUCLEOTIDE SEQUENCE [LARGE SCALE GENOMIC DNA]</scope>
    <source>
        <strain evidence="12 13">Pla175</strain>
    </source>
</reference>
<dbReference type="InterPro" id="IPR013785">
    <property type="entry name" value="Aldolase_TIM"/>
</dbReference>
<evidence type="ECO:0000256" key="5">
    <source>
        <dbReference type="ARBA" id="ARBA00023141"/>
    </source>
</evidence>
<dbReference type="Pfam" id="PF01487">
    <property type="entry name" value="DHquinase_I"/>
    <property type="match status" value="1"/>
</dbReference>
<comment type="similarity">
    <text evidence="7">Belongs to the type-I 3-dehydroquinase family.</text>
</comment>
<dbReference type="GO" id="GO:0009423">
    <property type="term" value="P:chorismate biosynthetic process"/>
    <property type="evidence" value="ECO:0007669"/>
    <property type="project" value="UniProtKB-UniRule"/>
</dbReference>
<feature type="domain" description="SDH C-terminal" evidence="11">
    <location>
        <begin position="457"/>
        <end position="487"/>
    </location>
</feature>
<dbReference type="Proteomes" id="UP000317429">
    <property type="component" value="Chromosome"/>
</dbReference>
<comment type="subunit">
    <text evidence="7">Homodimer.</text>
</comment>
<proteinExistence type="inferred from homology"/>
<feature type="domain" description="Quinate/shikimate 5-dehydrogenase/glutamyl-tRNA reductase" evidence="9">
    <location>
        <begin position="339"/>
        <end position="388"/>
    </location>
</feature>
<dbReference type="Gene3D" id="3.40.50.720">
    <property type="entry name" value="NAD(P)-binding Rossmann-like Domain"/>
    <property type="match status" value="1"/>
</dbReference>
<dbReference type="UniPathway" id="UPA00053">
    <property type="reaction ID" value="UER00086"/>
</dbReference>
<dbReference type="GO" id="GO:0019632">
    <property type="term" value="P:shikimate metabolic process"/>
    <property type="evidence" value="ECO:0007669"/>
    <property type="project" value="InterPro"/>
</dbReference>
<dbReference type="GO" id="GO:0005829">
    <property type="term" value="C:cytosol"/>
    <property type="evidence" value="ECO:0007669"/>
    <property type="project" value="TreeGrafter"/>
</dbReference>
<dbReference type="EC" id="1.1.1.25" evidence="8"/>
<dbReference type="InterPro" id="IPR022893">
    <property type="entry name" value="Shikimate_DH_fam"/>
</dbReference>
<feature type="domain" description="Shikimate dehydrogenase substrate binding N-terminal" evidence="10">
    <location>
        <begin position="223"/>
        <end position="305"/>
    </location>
</feature>